<dbReference type="Proteomes" id="UP000285317">
    <property type="component" value="Chromosome"/>
</dbReference>
<sequence length="117" mass="12286">MVGMKHILFADKTILLGDDAADALVAYAVALGANRTADRVEYTGIGADGATIQVSFLLNSGASLVSETTPSELPEPDNHEEVQRIRARTEALVGSHPVQPGDGGLTSDFDVESALDY</sequence>
<gene>
    <name evidence="1" type="ORF">C1I64_15105</name>
</gene>
<name>A0A3Q9V008_9MICO</name>
<reference evidence="1 2" key="1">
    <citation type="submission" date="2018-03" db="EMBL/GenBank/DDBJ databases">
        <title>Bacteriophage NCPPB3778 and a type I-E CRISPR drive the evolution of the US Biological Select Agent, Rathayibacter toxicus.</title>
        <authorList>
            <person name="Davis E.W.II."/>
            <person name="Tabima J.F."/>
            <person name="Weisberg A.J."/>
            <person name="Dantas Lopes L."/>
            <person name="Wiseman M.S."/>
            <person name="Wiseman M.S."/>
            <person name="Pupko T."/>
            <person name="Belcher M.S."/>
            <person name="Sechler A.J."/>
            <person name="Tancos M.A."/>
            <person name="Schroeder B.K."/>
            <person name="Murray T.D."/>
            <person name="Luster D.G."/>
            <person name="Schneider W.L."/>
            <person name="Rogers E."/>
            <person name="Andreote F.D."/>
            <person name="Grunwald N.J."/>
            <person name="Putnam M.L."/>
            <person name="Chang J.H."/>
        </authorList>
    </citation>
    <scope>NUCLEOTIDE SEQUENCE [LARGE SCALE GENOMIC DNA]</scope>
    <source>
        <strain evidence="1 2">DSM 15932</strain>
    </source>
</reference>
<organism evidence="1 2">
    <name type="scientific">Rathayibacter festucae DSM 15932</name>
    <dbReference type="NCBI Taxonomy" id="1328866"/>
    <lineage>
        <taxon>Bacteria</taxon>
        <taxon>Bacillati</taxon>
        <taxon>Actinomycetota</taxon>
        <taxon>Actinomycetes</taxon>
        <taxon>Micrococcales</taxon>
        <taxon>Microbacteriaceae</taxon>
        <taxon>Rathayibacter</taxon>
    </lineage>
</organism>
<proteinExistence type="predicted"/>
<evidence type="ECO:0000313" key="1">
    <source>
        <dbReference type="EMBL" id="AZZ53230.1"/>
    </source>
</evidence>
<accession>A0A3Q9V008</accession>
<evidence type="ECO:0000313" key="2">
    <source>
        <dbReference type="Proteomes" id="UP000285317"/>
    </source>
</evidence>
<dbReference type="AlphaFoldDB" id="A0A3Q9V008"/>
<dbReference type="KEGG" id="rfs:C1I64_15105"/>
<dbReference type="EMBL" id="CP028137">
    <property type="protein sequence ID" value="AZZ53230.1"/>
    <property type="molecule type" value="Genomic_DNA"/>
</dbReference>
<protein>
    <submittedName>
        <fullName evidence="1">Uncharacterized protein</fullName>
    </submittedName>
</protein>